<name>A0A0N1H7F1_9EURO</name>
<dbReference type="AlphaFoldDB" id="A0A0N1H7F1"/>
<dbReference type="OrthoDB" id="4153969at2759"/>
<feature type="region of interest" description="Disordered" evidence="1">
    <location>
        <begin position="36"/>
        <end position="140"/>
    </location>
</feature>
<accession>A0A0N1H7F1</accession>
<dbReference type="RefSeq" id="XP_017998555.1">
    <property type="nucleotide sequence ID" value="XM_018144298.1"/>
</dbReference>
<evidence type="ECO:0000313" key="2">
    <source>
        <dbReference type="EMBL" id="KPI38592.1"/>
    </source>
</evidence>
<feature type="compositionally biased region" description="Low complexity" evidence="1">
    <location>
        <begin position="51"/>
        <end position="64"/>
    </location>
</feature>
<evidence type="ECO:0000313" key="3">
    <source>
        <dbReference type="Proteomes" id="UP000038010"/>
    </source>
</evidence>
<keyword evidence="3" id="KW-1185">Reference proteome</keyword>
<dbReference type="Proteomes" id="UP000038010">
    <property type="component" value="Unassembled WGS sequence"/>
</dbReference>
<dbReference type="VEuPathDB" id="FungiDB:AB675_4179"/>
<reference evidence="2 3" key="1">
    <citation type="submission" date="2015-06" db="EMBL/GenBank/DDBJ databases">
        <title>Draft genome of the ant-associated black yeast Phialophora attae CBS 131958.</title>
        <authorList>
            <person name="Moreno L.F."/>
            <person name="Stielow B.J."/>
            <person name="de Hoog S."/>
            <person name="Vicente V.A."/>
            <person name="Weiss V.A."/>
            <person name="de Vries M."/>
            <person name="Cruz L.M."/>
            <person name="Souza E.M."/>
        </authorList>
    </citation>
    <scope>NUCLEOTIDE SEQUENCE [LARGE SCALE GENOMIC DNA]</scope>
    <source>
        <strain evidence="2 3">CBS 131958</strain>
    </source>
</reference>
<feature type="region of interest" description="Disordered" evidence="1">
    <location>
        <begin position="1"/>
        <end position="22"/>
    </location>
</feature>
<gene>
    <name evidence="2" type="ORF">AB675_4179</name>
</gene>
<comment type="caution">
    <text evidence="2">The sequence shown here is derived from an EMBL/GenBank/DDBJ whole genome shotgun (WGS) entry which is preliminary data.</text>
</comment>
<organism evidence="2 3">
    <name type="scientific">Cyphellophora attinorum</name>
    <dbReference type="NCBI Taxonomy" id="1664694"/>
    <lineage>
        <taxon>Eukaryota</taxon>
        <taxon>Fungi</taxon>
        <taxon>Dikarya</taxon>
        <taxon>Ascomycota</taxon>
        <taxon>Pezizomycotina</taxon>
        <taxon>Eurotiomycetes</taxon>
        <taxon>Chaetothyriomycetidae</taxon>
        <taxon>Chaetothyriales</taxon>
        <taxon>Cyphellophoraceae</taxon>
        <taxon>Cyphellophora</taxon>
    </lineage>
</organism>
<evidence type="ECO:0000256" key="1">
    <source>
        <dbReference type="SAM" id="MobiDB-lite"/>
    </source>
</evidence>
<protein>
    <submittedName>
        <fullName evidence="2">Uncharacterized protein</fullName>
    </submittedName>
</protein>
<dbReference type="GeneID" id="28736178"/>
<proteinExistence type="predicted"/>
<dbReference type="EMBL" id="LFJN01000018">
    <property type="protein sequence ID" value="KPI38592.1"/>
    <property type="molecule type" value="Genomic_DNA"/>
</dbReference>
<sequence>MSGAFTMPHALTGGAGYKANPTYDNFLREHSSFYRRHSAASAAQDADRRASQAQDQAAADAAQATANVAAENQRRGSIQSAGGGAAVANQRKGSVAVASDSDRKDSVFGMEATAGVRMDEGRRPSTSLASDLLHKFKGNK</sequence>